<name>A0A1I4YUM9_9FLAO</name>
<gene>
    <name evidence="5" type="ORF">SAMN05660413_00958</name>
</gene>
<sequence length="856" mass="98543">MNRFLAKISLFFLFLSLLISCNAVKHVESDQALLTENTVFLDGEKINDNQIYNQLYQEPNTRLLRVPIRLHFYNLARPDIDSILTQKYLDNPKKKKFLVDILSYKQFEKFLHSRKKFNEWIKNTGEAPVIVSKEETEKSVRRLNSWYWNHGWFNVETDYKIIPSEDKKKRASVEYYVQTHTPYIVDSISKRIASQVIDSLYDANAQDSHIKEEVQYKTLDYNDERDRLTRLFRNSGVYNFDQEFISFEADTVGTNYKVNTAVIIKNRPASEGDTTSTLPFKIHDVTKVNVFTDYAYANRSKPVTDSVQHEGYNIYSFEKQRYKPEAITDAIFIRPGNTYSDIARTRTYNRLNSLRNFKYPTIRYTPDPEDSTRTDLVANIFLTPQQKYSLGFDFEISQSNIQEFGIGFGGSLLIRNVFRGAENLEISGRGSVGSSTDAAASSDKDRFFDISEIGADLKLSFPRIFLPIDTEKIIPKYMSPFTTLSLGVSTQSNIGLDKRNLSGAMEYRWTPSRQLSNRLDLLNIQYVRNLNTDNYFNVYRNSYNELNEIVQSPNVVTSPDYLDEEGQLTIPQGAENFLEDIDADDGPTTGLNSAQLQIANYVKERKNRLTENNLIFATNYTYLWNTKENLYDQEFTRFRFKVETAGNLLSAISSVAGLEKNDNGNYKILGVNFSQYAKTEIDFIKHWDLGQENIFAIRAFGGIAIPYGNANSIPFARSFFAGGPNDNRAWQAYDLGPGSTGGRNEFNEANMKLAFNMEYRYNLFGSLHSAVFIDVGNIWNVLDIVENEEATFTSFSDLKNIAVGSGFGLRYDFNFFVLRFDIGFKTYDPAREEGNRWFKDYNFNHAVYNVGINYPF</sequence>
<dbReference type="AlphaFoldDB" id="A0A1I4YUM9"/>
<dbReference type="OrthoDB" id="9814535at2"/>
<dbReference type="Proteomes" id="UP000199153">
    <property type="component" value="Unassembled WGS sequence"/>
</dbReference>
<dbReference type="EMBL" id="FOVL01000004">
    <property type="protein sequence ID" value="SFN41667.1"/>
    <property type="molecule type" value="Genomic_DNA"/>
</dbReference>
<evidence type="ECO:0000256" key="2">
    <source>
        <dbReference type="ARBA" id="ARBA00023136"/>
    </source>
</evidence>
<evidence type="ECO:0000256" key="3">
    <source>
        <dbReference type="SAM" id="SignalP"/>
    </source>
</evidence>
<reference evidence="5 6" key="1">
    <citation type="submission" date="2016-10" db="EMBL/GenBank/DDBJ databases">
        <authorList>
            <person name="de Groot N.N."/>
        </authorList>
    </citation>
    <scope>NUCLEOTIDE SEQUENCE [LARGE SCALE GENOMIC DNA]</scope>
    <source>
        <strain evidence="5 6">DSM 17794</strain>
    </source>
</reference>
<proteinExistence type="predicted"/>
<dbReference type="Gene3D" id="2.40.160.50">
    <property type="entry name" value="membrane protein fhac: a member of the omp85/tpsb transporter family"/>
    <property type="match status" value="1"/>
</dbReference>
<dbReference type="RefSeq" id="WP_093406570.1">
    <property type="nucleotide sequence ID" value="NZ_FOVL01000004.1"/>
</dbReference>
<dbReference type="InterPro" id="IPR000184">
    <property type="entry name" value="Bac_surfAg_D15"/>
</dbReference>
<dbReference type="GO" id="GO:0019867">
    <property type="term" value="C:outer membrane"/>
    <property type="evidence" value="ECO:0007669"/>
    <property type="project" value="InterPro"/>
</dbReference>
<feature type="signal peptide" evidence="3">
    <location>
        <begin position="1"/>
        <end position="25"/>
    </location>
</feature>
<dbReference type="STRING" id="287099.SAMN05660413_00958"/>
<keyword evidence="6" id="KW-1185">Reference proteome</keyword>
<evidence type="ECO:0000256" key="1">
    <source>
        <dbReference type="ARBA" id="ARBA00004370"/>
    </source>
</evidence>
<protein>
    <submittedName>
        <fullName evidence="5">Surface antigen</fullName>
    </submittedName>
</protein>
<comment type="subcellular location">
    <subcellularLocation>
        <location evidence="1">Membrane</location>
    </subcellularLocation>
</comment>
<keyword evidence="2" id="KW-0472">Membrane</keyword>
<evidence type="ECO:0000313" key="5">
    <source>
        <dbReference type="EMBL" id="SFN41667.1"/>
    </source>
</evidence>
<organism evidence="5 6">
    <name type="scientific">Salegentibacter flavus</name>
    <dbReference type="NCBI Taxonomy" id="287099"/>
    <lineage>
        <taxon>Bacteria</taxon>
        <taxon>Pseudomonadati</taxon>
        <taxon>Bacteroidota</taxon>
        <taxon>Flavobacteriia</taxon>
        <taxon>Flavobacteriales</taxon>
        <taxon>Flavobacteriaceae</taxon>
        <taxon>Salegentibacter</taxon>
    </lineage>
</organism>
<dbReference type="PROSITE" id="PS51257">
    <property type="entry name" value="PROKAR_LIPOPROTEIN"/>
    <property type="match status" value="1"/>
</dbReference>
<feature type="domain" description="Bacterial surface antigen (D15)" evidence="4">
    <location>
        <begin position="491"/>
        <end position="833"/>
    </location>
</feature>
<evidence type="ECO:0000313" key="6">
    <source>
        <dbReference type="Proteomes" id="UP000199153"/>
    </source>
</evidence>
<keyword evidence="3" id="KW-0732">Signal</keyword>
<accession>A0A1I4YUM9</accession>
<feature type="chain" id="PRO_5011601425" evidence="3">
    <location>
        <begin position="26"/>
        <end position="856"/>
    </location>
</feature>
<dbReference type="Pfam" id="PF01103">
    <property type="entry name" value="Omp85"/>
    <property type="match status" value="1"/>
</dbReference>
<evidence type="ECO:0000259" key="4">
    <source>
        <dbReference type="Pfam" id="PF01103"/>
    </source>
</evidence>